<dbReference type="OrthoDB" id="4456959at2759"/>
<sequence length="608" mass="69552">MSEEIGPRKRLKQQGSCDNCFRRKVRCDDEDSPGNVCSECSAMNLECTRLICASQRKHGPATEYCQGLEQEIASLRVTLSQSSGSISISASSLPSALALPSGTEADDPPPRSEIDLDEALSDRFKGLALDHYQGRHFGRSSHFMLLQTALDSRDALINGEARPISVQMKREAFWQLQPWHVVQESEPIPYDFPPDDLLKILVDLYWEHFHFYYPLLHKPTFERSVFYDKLHLRDRSFGATVLAVCALASRHCDDPRVLYDSKDNEPQSLHSAGWKWFLQIEFVPKSFIKSPSVYALQIYPLAVVFIHATHFAEISWVLISPGIRLAETIGVHRSGFGKGKFARDPVEVELWKRAFWQLIVFDTASSMALGRPRASNANDLDLELPTMCDDEYWPGEPLKPTEDFKQPPQKKSYLTFWIHYIKLMEIVGFAQRSIYPARRLDPWGPTHLSASEWHQRAVMEIDSALNKWLSAVPEHLKYDPHCEDSIFIHQSVMLYAGYYWARIQVHRPFIGQKHSAIPSLAICASSARSCIHLLTGHHRQYNIRLPHLLPPIFTSALVMLINLWRGIRAKRALNIAKEMDDVNMALEMMAMYEGRYDISRIVFELLAN</sequence>
<protein>
    <submittedName>
        <fullName evidence="4">Fungal-specific transcription factor domain-containing protein</fullName>
    </submittedName>
</protein>
<dbReference type="Gene3D" id="4.10.240.10">
    <property type="entry name" value="Zn(2)-C6 fungal-type DNA-binding domain"/>
    <property type="match status" value="1"/>
</dbReference>
<dbReference type="CDD" id="cd12148">
    <property type="entry name" value="fungal_TF_MHR"/>
    <property type="match status" value="1"/>
</dbReference>
<dbReference type="GO" id="GO:0003677">
    <property type="term" value="F:DNA binding"/>
    <property type="evidence" value="ECO:0007669"/>
    <property type="project" value="InterPro"/>
</dbReference>
<dbReference type="PROSITE" id="PS50048">
    <property type="entry name" value="ZN2_CY6_FUNGAL_2"/>
    <property type="match status" value="1"/>
</dbReference>
<dbReference type="GO" id="GO:0006351">
    <property type="term" value="P:DNA-templated transcription"/>
    <property type="evidence" value="ECO:0007669"/>
    <property type="project" value="InterPro"/>
</dbReference>
<keyword evidence="1" id="KW-0479">Metal-binding</keyword>
<dbReference type="InterPro" id="IPR007219">
    <property type="entry name" value="XnlR_reg_dom"/>
</dbReference>
<name>A0A9P5UFL2_9AGAR</name>
<evidence type="ECO:0000256" key="2">
    <source>
        <dbReference type="ARBA" id="ARBA00023242"/>
    </source>
</evidence>
<dbReference type="SMART" id="SM00066">
    <property type="entry name" value="GAL4"/>
    <property type="match status" value="1"/>
</dbReference>
<evidence type="ECO:0000313" key="5">
    <source>
        <dbReference type="Proteomes" id="UP000772434"/>
    </source>
</evidence>
<keyword evidence="2" id="KW-0539">Nucleus</keyword>
<reference evidence="4" key="1">
    <citation type="submission" date="2020-11" db="EMBL/GenBank/DDBJ databases">
        <authorList>
            <consortium name="DOE Joint Genome Institute"/>
            <person name="Ahrendt S."/>
            <person name="Riley R."/>
            <person name="Andreopoulos W."/>
            <person name="Labutti K."/>
            <person name="Pangilinan J."/>
            <person name="Ruiz-Duenas F.J."/>
            <person name="Barrasa J.M."/>
            <person name="Sanchez-Garcia M."/>
            <person name="Camarero S."/>
            <person name="Miyauchi S."/>
            <person name="Serrano A."/>
            <person name="Linde D."/>
            <person name="Babiker R."/>
            <person name="Drula E."/>
            <person name="Ayuso-Fernandez I."/>
            <person name="Pacheco R."/>
            <person name="Padilla G."/>
            <person name="Ferreira P."/>
            <person name="Barriuso J."/>
            <person name="Kellner H."/>
            <person name="Castanera R."/>
            <person name="Alfaro M."/>
            <person name="Ramirez L."/>
            <person name="Pisabarro A.G."/>
            <person name="Kuo A."/>
            <person name="Tritt A."/>
            <person name="Lipzen A."/>
            <person name="He G."/>
            <person name="Yan M."/>
            <person name="Ng V."/>
            <person name="Cullen D."/>
            <person name="Martin F."/>
            <person name="Rosso M.-N."/>
            <person name="Henrissat B."/>
            <person name="Hibbett D."/>
            <person name="Martinez A.T."/>
            <person name="Grigoriev I.V."/>
        </authorList>
    </citation>
    <scope>NUCLEOTIDE SEQUENCE</scope>
    <source>
        <strain evidence="4">AH 40177</strain>
    </source>
</reference>
<accession>A0A9P5UFL2</accession>
<dbReference type="GO" id="GO:0000981">
    <property type="term" value="F:DNA-binding transcription factor activity, RNA polymerase II-specific"/>
    <property type="evidence" value="ECO:0007669"/>
    <property type="project" value="InterPro"/>
</dbReference>
<dbReference type="Proteomes" id="UP000772434">
    <property type="component" value="Unassembled WGS sequence"/>
</dbReference>
<evidence type="ECO:0000259" key="3">
    <source>
        <dbReference type="PROSITE" id="PS50048"/>
    </source>
</evidence>
<dbReference type="SMART" id="SM00906">
    <property type="entry name" value="Fungal_trans"/>
    <property type="match status" value="1"/>
</dbReference>
<dbReference type="InterPro" id="IPR050987">
    <property type="entry name" value="AtrR-like"/>
</dbReference>
<dbReference type="Pfam" id="PF04082">
    <property type="entry name" value="Fungal_trans"/>
    <property type="match status" value="1"/>
</dbReference>
<gene>
    <name evidence="4" type="ORF">BDP27DRAFT_1206611</name>
</gene>
<comment type="caution">
    <text evidence="4">The sequence shown here is derived from an EMBL/GenBank/DDBJ whole genome shotgun (WGS) entry which is preliminary data.</text>
</comment>
<proteinExistence type="predicted"/>
<dbReference type="GO" id="GO:0008270">
    <property type="term" value="F:zinc ion binding"/>
    <property type="evidence" value="ECO:0007669"/>
    <property type="project" value="InterPro"/>
</dbReference>
<dbReference type="InterPro" id="IPR001138">
    <property type="entry name" value="Zn2Cys6_DnaBD"/>
</dbReference>
<evidence type="ECO:0000256" key="1">
    <source>
        <dbReference type="ARBA" id="ARBA00022723"/>
    </source>
</evidence>
<feature type="domain" description="Zn(2)-C6 fungal-type" evidence="3">
    <location>
        <begin position="16"/>
        <end position="49"/>
    </location>
</feature>
<dbReference type="EMBL" id="JADNRY010000001">
    <property type="protein sequence ID" value="KAF9078420.1"/>
    <property type="molecule type" value="Genomic_DNA"/>
</dbReference>
<dbReference type="InterPro" id="IPR036864">
    <property type="entry name" value="Zn2-C6_fun-type_DNA-bd_sf"/>
</dbReference>
<organism evidence="4 5">
    <name type="scientific">Rhodocollybia butyracea</name>
    <dbReference type="NCBI Taxonomy" id="206335"/>
    <lineage>
        <taxon>Eukaryota</taxon>
        <taxon>Fungi</taxon>
        <taxon>Dikarya</taxon>
        <taxon>Basidiomycota</taxon>
        <taxon>Agaricomycotina</taxon>
        <taxon>Agaricomycetes</taxon>
        <taxon>Agaricomycetidae</taxon>
        <taxon>Agaricales</taxon>
        <taxon>Marasmiineae</taxon>
        <taxon>Omphalotaceae</taxon>
        <taxon>Rhodocollybia</taxon>
    </lineage>
</organism>
<dbReference type="SUPFAM" id="SSF57701">
    <property type="entry name" value="Zn2/Cys6 DNA-binding domain"/>
    <property type="match status" value="1"/>
</dbReference>
<dbReference type="CDD" id="cd00067">
    <property type="entry name" value="GAL4"/>
    <property type="match status" value="1"/>
</dbReference>
<dbReference type="PANTHER" id="PTHR46910">
    <property type="entry name" value="TRANSCRIPTION FACTOR PDR1"/>
    <property type="match status" value="1"/>
</dbReference>
<dbReference type="Pfam" id="PF00172">
    <property type="entry name" value="Zn_clus"/>
    <property type="match status" value="1"/>
</dbReference>
<evidence type="ECO:0000313" key="4">
    <source>
        <dbReference type="EMBL" id="KAF9078420.1"/>
    </source>
</evidence>
<dbReference type="AlphaFoldDB" id="A0A9P5UFL2"/>
<keyword evidence="5" id="KW-1185">Reference proteome</keyword>
<dbReference type="PANTHER" id="PTHR46910:SF38">
    <property type="entry name" value="ZN(2)-C6 FUNGAL-TYPE DOMAIN-CONTAINING PROTEIN"/>
    <property type="match status" value="1"/>
</dbReference>